<feature type="region of interest" description="Disordered" evidence="1">
    <location>
        <begin position="65"/>
        <end position="108"/>
    </location>
</feature>
<feature type="region of interest" description="Disordered" evidence="1">
    <location>
        <begin position="376"/>
        <end position="400"/>
    </location>
</feature>
<accession>A0A8H6L5T7</accession>
<evidence type="ECO:0000313" key="3">
    <source>
        <dbReference type="Proteomes" id="UP000578531"/>
    </source>
</evidence>
<dbReference type="EMBL" id="JACCJC010000018">
    <property type="protein sequence ID" value="KAF6236583.1"/>
    <property type="molecule type" value="Genomic_DNA"/>
</dbReference>
<comment type="caution">
    <text evidence="2">The sequence shown here is derived from an EMBL/GenBank/DDBJ whole genome shotgun (WGS) entry which is preliminary data.</text>
</comment>
<dbReference type="AlphaFoldDB" id="A0A8H6L5T7"/>
<evidence type="ECO:0000256" key="1">
    <source>
        <dbReference type="SAM" id="MobiDB-lite"/>
    </source>
</evidence>
<dbReference type="GeneID" id="59287028"/>
<dbReference type="Proteomes" id="UP000578531">
    <property type="component" value="Unassembled WGS sequence"/>
</dbReference>
<gene>
    <name evidence="2" type="ORF">HO173_005364</name>
</gene>
<proteinExistence type="predicted"/>
<evidence type="ECO:0000313" key="2">
    <source>
        <dbReference type="EMBL" id="KAF6236583.1"/>
    </source>
</evidence>
<protein>
    <recommendedName>
        <fullName evidence="4">Mucin</fullName>
    </recommendedName>
</protein>
<dbReference type="RefSeq" id="XP_037165922.1">
    <property type="nucleotide sequence ID" value="XM_037307282.1"/>
</dbReference>
<organism evidence="2 3">
    <name type="scientific">Letharia columbiana</name>
    <dbReference type="NCBI Taxonomy" id="112416"/>
    <lineage>
        <taxon>Eukaryota</taxon>
        <taxon>Fungi</taxon>
        <taxon>Dikarya</taxon>
        <taxon>Ascomycota</taxon>
        <taxon>Pezizomycotina</taxon>
        <taxon>Lecanoromycetes</taxon>
        <taxon>OSLEUM clade</taxon>
        <taxon>Lecanoromycetidae</taxon>
        <taxon>Lecanorales</taxon>
        <taxon>Lecanorineae</taxon>
        <taxon>Parmeliaceae</taxon>
        <taxon>Letharia</taxon>
    </lineage>
</organism>
<reference evidence="2 3" key="1">
    <citation type="journal article" date="2020" name="Genomics">
        <title>Complete, high-quality genomes from long-read metagenomic sequencing of two wolf lichen thalli reveals enigmatic genome architecture.</title>
        <authorList>
            <person name="McKenzie S.K."/>
            <person name="Walston R.F."/>
            <person name="Allen J.L."/>
        </authorList>
    </citation>
    <scope>NUCLEOTIDE SEQUENCE [LARGE SCALE GENOMIC DNA]</scope>
    <source>
        <strain evidence="2">WasteWater2</strain>
    </source>
</reference>
<evidence type="ECO:0008006" key="4">
    <source>
        <dbReference type="Google" id="ProtNLM"/>
    </source>
</evidence>
<dbReference type="OrthoDB" id="5380370at2759"/>
<name>A0A8H6L5T7_9LECA</name>
<sequence length="513" mass="57392">MPRPATSHEMTCTCTSLNSSSNINNNNEWDNLPPAVKRKYFSSLERLRLAQNSASATKAASVKSCHGALKASKPKSSPTRPALARRNSSYFKNPPTLRRKTPSPSSDTFLPSDAQWFLRLPDKVQRKHFTREERLALSGRRDSIVLDASDEKFCRFYRQGREGNRSVPTLRTSSYSSLSSLSTFDDEQPADSAIDMDDSMIWFDEDNDLDLSAKLQLDDYHEFMTKAAESDIKPSKRRPSFRRALSLNQLPFGANTSSVPPLPKTTYATPFATTPLPQPVHQHAESRPFLALAHGPQTSNSAIEASTKYYQDPKARLKLRVYLASPQNFDEAIEFGFPSMEDTEYRPLSRPSLSRAHKTAPCKTFLHDDIPSLFDALDDDDDAESTTSLPERDAPYTPMDSVFNHDAALLSPSVATSSVSSSKLFPKSTVRHHTSEPFAQLLAGSREMTLRMTLTRPDLRADEKALYANTTGDDPLALEHLPPTKKEADIWDQLPKERGTLKKFWKRVSGKGS</sequence>
<keyword evidence="3" id="KW-1185">Reference proteome</keyword>